<dbReference type="EMBL" id="CP063849">
    <property type="protein sequence ID" value="QOY91679.1"/>
    <property type="molecule type" value="Genomic_DNA"/>
</dbReference>
<dbReference type="RefSeq" id="WP_194453333.1">
    <property type="nucleotide sequence ID" value="NZ_CP063849.1"/>
</dbReference>
<name>A0A7S7NYR3_PALFE</name>
<dbReference type="Proteomes" id="UP000593892">
    <property type="component" value="Chromosome"/>
</dbReference>
<reference evidence="2 3" key="1">
    <citation type="submission" date="2020-10" db="EMBL/GenBank/DDBJ databases">
        <title>Complete genome sequence of Paludibaculum fermentans P105T, a facultatively anaerobic acidobacterium capable of dissimilatory Fe(III) reduction.</title>
        <authorList>
            <person name="Dedysh S.N."/>
            <person name="Beletsky A.V."/>
            <person name="Kulichevskaya I.S."/>
            <person name="Mardanov A.V."/>
            <person name="Ravin N.V."/>
        </authorList>
    </citation>
    <scope>NUCLEOTIDE SEQUENCE [LARGE SCALE GENOMIC DNA]</scope>
    <source>
        <strain evidence="2 3">P105</strain>
    </source>
</reference>
<organism evidence="2 3">
    <name type="scientific">Paludibaculum fermentans</name>
    <dbReference type="NCBI Taxonomy" id="1473598"/>
    <lineage>
        <taxon>Bacteria</taxon>
        <taxon>Pseudomonadati</taxon>
        <taxon>Acidobacteriota</taxon>
        <taxon>Terriglobia</taxon>
        <taxon>Bryobacterales</taxon>
        <taxon>Bryobacteraceae</taxon>
        <taxon>Paludibaculum</taxon>
    </lineage>
</organism>
<evidence type="ECO:0000256" key="1">
    <source>
        <dbReference type="SAM" id="SignalP"/>
    </source>
</evidence>
<keyword evidence="1" id="KW-0732">Signal</keyword>
<proteinExistence type="predicted"/>
<gene>
    <name evidence="2" type="ORF">IRI77_17555</name>
</gene>
<feature type="signal peptide" evidence="1">
    <location>
        <begin position="1"/>
        <end position="22"/>
    </location>
</feature>
<dbReference type="KEGG" id="pfer:IRI77_17555"/>
<evidence type="ECO:0000313" key="3">
    <source>
        <dbReference type="Proteomes" id="UP000593892"/>
    </source>
</evidence>
<protein>
    <recommendedName>
        <fullName evidence="4">DUF4440 domain-containing protein</fullName>
    </recommendedName>
</protein>
<dbReference type="AlphaFoldDB" id="A0A7S7NYR3"/>
<evidence type="ECO:0000313" key="2">
    <source>
        <dbReference type="EMBL" id="QOY91679.1"/>
    </source>
</evidence>
<dbReference type="Gene3D" id="3.10.450.50">
    <property type="match status" value="1"/>
</dbReference>
<evidence type="ECO:0008006" key="4">
    <source>
        <dbReference type="Google" id="ProtNLM"/>
    </source>
</evidence>
<dbReference type="InterPro" id="IPR032710">
    <property type="entry name" value="NTF2-like_dom_sf"/>
</dbReference>
<keyword evidence="3" id="KW-1185">Reference proteome</keyword>
<sequence>MSRRRTLCLLAAFALATPALPAAEGDSLEATVQAVYAVISGPAGTRDWAKFRSLFTAGARLIPVRHTAEGNTPRVMTPDDYVQMAGANFEKAGFFETEVSRKVERYGSIAHVFSTYESRRAPDEKPFARGINSFQLVFDGKDWKVMTILWDSERPEAPIPDKYLTR</sequence>
<dbReference type="SUPFAM" id="SSF54427">
    <property type="entry name" value="NTF2-like"/>
    <property type="match status" value="1"/>
</dbReference>
<accession>A0A7S7NYR3</accession>
<feature type="chain" id="PRO_5032355430" description="DUF4440 domain-containing protein" evidence="1">
    <location>
        <begin position="23"/>
        <end position="166"/>
    </location>
</feature>